<accession>A0A6V7TPQ6</accession>
<keyword evidence="3 5" id="KW-1133">Transmembrane helix</keyword>
<evidence type="ECO:0000256" key="5">
    <source>
        <dbReference type="SAM" id="Phobius"/>
    </source>
</evidence>
<proteinExistence type="predicted"/>
<organism evidence="6 7">
    <name type="scientific">Meloidogyne enterolobii</name>
    <name type="common">Root-knot nematode worm</name>
    <name type="synonym">Meloidogyne mayaguensis</name>
    <dbReference type="NCBI Taxonomy" id="390850"/>
    <lineage>
        <taxon>Eukaryota</taxon>
        <taxon>Metazoa</taxon>
        <taxon>Ecdysozoa</taxon>
        <taxon>Nematoda</taxon>
        <taxon>Chromadorea</taxon>
        <taxon>Rhabditida</taxon>
        <taxon>Tylenchina</taxon>
        <taxon>Tylenchomorpha</taxon>
        <taxon>Tylenchoidea</taxon>
        <taxon>Meloidogynidae</taxon>
        <taxon>Meloidogyninae</taxon>
        <taxon>Meloidogyne</taxon>
    </lineage>
</organism>
<dbReference type="OrthoDB" id="6415790at2759"/>
<feature type="transmembrane region" description="Helical" evidence="5">
    <location>
        <begin position="150"/>
        <end position="172"/>
    </location>
</feature>
<keyword evidence="4 5" id="KW-0472">Membrane</keyword>
<evidence type="ECO:0000256" key="2">
    <source>
        <dbReference type="ARBA" id="ARBA00022692"/>
    </source>
</evidence>
<reference evidence="6 7" key="1">
    <citation type="submission" date="2020-08" db="EMBL/GenBank/DDBJ databases">
        <authorList>
            <person name="Koutsovoulos G."/>
            <person name="Danchin GJ E."/>
        </authorList>
    </citation>
    <scope>NUCLEOTIDE SEQUENCE [LARGE SCALE GENOMIC DNA]</scope>
</reference>
<evidence type="ECO:0000313" key="6">
    <source>
        <dbReference type="EMBL" id="CAD2130301.1"/>
    </source>
</evidence>
<evidence type="ECO:0000256" key="4">
    <source>
        <dbReference type="ARBA" id="ARBA00023136"/>
    </source>
</evidence>
<dbReference type="GO" id="GO:0016020">
    <property type="term" value="C:membrane"/>
    <property type="evidence" value="ECO:0007669"/>
    <property type="project" value="UniProtKB-SubCell"/>
</dbReference>
<name>A0A6V7TPQ6_MELEN</name>
<dbReference type="Proteomes" id="UP000580250">
    <property type="component" value="Unassembled WGS sequence"/>
</dbReference>
<evidence type="ECO:0000313" key="7">
    <source>
        <dbReference type="Proteomes" id="UP000580250"/>
    </source>
</evidence>
<comment type="subcellular location">
    <subcellularLocation>
        <location evidence="1">Membrane</location>
        <topology evidence="1">Multi-pass membrane protein</topology>
    </subcellularLocation>
</comment>
<dbReference type="AlphaFoldDB" id="A0A6V7TPQ6"/>
<dbReference type="EMBL" id="CAJEWN010000009">
    <property type="protein sequence ID" value="CAD2130301.1"/>
    <property type="molecule type" value="Genomic_DNA"/>
</dbReference>
<protein>
    <submittedName>
        <fullName evidence="6">Uncharacterized protein</fullName>
    </submittedName>
</protein>
<dbReference type="GO" id="GO:0008521">
    <property type="term" value="F:acetyl-CoA transmembrane transporter activity"/>
    <property type="evidence" value="ECO:0007669"/>
    <property type="project" value="InterPro"/>
</dbReference>
<dbReference type="InterPro" id="IPR024371">
    <property type="entry name" value="AcetylCoA_trans_1-like"/>
</dbReference>
<feature type="transmembrane region" description="Helical" evidence="5">
    <location>
        <begin position="184"/>
        <end position="211"/>
    </location>
</feature>
<dbReference type="Pfam" id="PF13000">
    <property type="entry name" value="Acatn"/>
    <property type="match status" value="2"/>
</dbReference>
<keyword evidence="2 5" id="KW-0812">Transmembrane</keyword>
<feature type="transmembrane region" description="Helical" evidence="5">
    <location>
        <begin position="26"/>
        <end position="45"/>
    </location>
</feature>
<dbReference type="PANTHER" id="PTHR12778">
    <property type="entry name" value="SOLUTE CARRIER FAMILY 33 ACETYL-COA TRANSPORTER -RELATED"/>
    <property type="match status" value="1"/>
</dbReference>
<evidence type="ECO:0000256" key="1">
    <source>
        <dbReference type="ARBA" id="ARBA00004141"/>
    </source>
</evidence>
<dbReference type="PANTHER" id="PTHR12778:SF9">
    <property type="entry name" value="ACETYL-COENZYME A TRANSPORTER 1"/>
    <property type="match status" value="1"/>
</dbReference>
<evidence type="ECO:0000256" key="3">
    <source>
        <dbReference type="ARBA" id="ARBA00022989"/>
    </source>
</evidence>
<dbReference type="InterPro" id="IPR004752">
    <property type="entry name" value="AmpG_permease/AT-1"/>
</dbReference>
<comment type="caution">
    <text evidence="6">The sequence shown here is derived from an EMBL/GenBank/DDBJ whole genome shotgun (WGS) entry which is preliminary data.</text>
</comment>
<sequence>MGCFLFILALLDHSKQIKKNFFLRSGFVFFWGIIFLITTTLVFIFKHEIDHSVEQNPSSTAENGNKGSDEEKEKCEEELSLGVKETYTVLAKILCLKPMLVMIVVLLTGKIAFAASDGMTASRSLFLTPLHIVLPWLLGKQTAGPKPLNVFLWAYPYRLIMGVVFALLVYWTPSFKESSGDYSYFYYAIWMAAYYMQQIASYCIFLSMMAFNAQISDPKIGGTYMTLLNTLNNLGGNWPVTLFLSITDFFNRKELCCYWDKINSWCM</sequence>
<dbReference type="GO" id="GO:0035348">
    <property type="term" value="P:acetyl-CoA transmembrane transport"/>
    <property type="evidence" value="ECO:0007669"/>
    <property type="project" value="InterPro"/>
</dbReference>
<feature type="transmembrane region" description="Helical" evidence="5">
    <location>
        <begin position="94"/>
        <end position="115"/>
    </location>
</feature>
<gene>
    <name evidence="6" type="ORF">MENT_LOCUS2913</name>
</gene>